<evidence type="ECO:0000313" key="3">
    <source>
        <dbReference type="Proteomes" id="UP001066276"/>
    </source>
</evidence>
<feature type="compositionally biased region" description="Polar residues" evidence="1">
    <location>
        <begin position="64"/>
        <end position="91"/>
    </location>
</feature>
<dbReference type="Proteomes" id="UP001066276">
    <property type="component" value="Chromosome 2_2"/>
</dbReference>
<evidence type="ECO:0000256" key="1">
    <source>
        <dbReference type="SAM" id="MobiDB-lite"/>
    </source>
</evidence>
<accession>A0AAV7V491</accession>
<feature type="compositionally biased region" description="Low complexity" evidence="1">
    <location>
        <begin position="7"/>
        <end position="19"/>
    </location>
</feature>
<dbReference type="EMBL" id="JANPWB010000004">
    <property type="protein sequence ID" value="KAJ1195446.1"/>
    <property type="molecule type" value="Genomic_DNA"/>
</dbReference>
<reference evidence="2" key="1">
    <citation type="journal article" date="2022" name="bioRxiv">
        <title>Sequencing and chromosome-scale assembly of the giantPleurodeles waltlgenome.</title>
        <authorList>
            <person name="Brown T."/>
            <person name="Elewa A."/>
            <person name="Iarovenko S."/>
            <person name="Subramanian E."/>
            <person name="Araus A.J."/>
            <person name="Petzold A."/>
            <person name="Susuki M."/>
            <person name="Suzuki K.-i.T."/>
            <person name="Hayashi T."/>
            <person name="Toyoda A."/>
            <person name="Oliveira C."/>
            <person name="Osipova E."/>
            <person name="Leigh N.D."/>
            <person name="Simon A."/>
            <person name="Yun M.H."/>
        </authorList>
    </citation>
    <scope>NUCLEOTIDE SEQUENCE</scope>
    <source>
        <strain evidence="2">20211129_DDA</strain>
        <tissue evidence="2">Liver</tissue>
    </source>
</reference>
<gene>
    <name evidence="2" type="ORF">NDU88_004726</name>
</gene>
<dbReference type="AlphaFoldDB" id="A0AAV7V491"/>
<feature type="region of interest" description="Disordered" evidence="1">
    <location>
        <begin position="1"/>
        <end position="104"/>
    </location>
</feature>
<organism evidence="2 3">
    <name type="scientific">Pleurodeles waltl</name>
    <name type="common">Iberian ribbed newt</name>
    <dbReference type="NCBI Taxonomy" id="8319"/>
    <lineage>
        <taxon>Eukaryota</taxon>
        <taxon>Metazoa</taxon>
        <taxon>Chordata</taxon>
        <taxon>Craniata</taxon>
        <taxon>Vertebrata</taxon>
        <taxon>Euteleostomi</taxon>
        <taxon>Amphibia</taxon>
        <taxon>Batrachia</taxon>
        <taxon>Caudata</taxon>
        <taxon>Salamandroidea</taxon>
        <taxon>Salamandridae</taxon>
        <taxon>Pleurodelinae</taxon>
        <taxon>Pleurodeles</taxon>
    </lineage>
</organism>
<evidence type="ECO:0000313" key="2">
    <source>
        <dbReference type="EMBL" id="KAJ1195446.1"/>
    </source>
</evidence>
<comment type="caution">
    <text evidence="2">The sequence shown here is derived from an EMBL/GenBank/DDBJ whole genome shotgun (WGS) entry which is preliminary data.</text>
</comment>
<proteinExistence type="predicted"/>
<protein>
    <submittedName>
        <fullName evidence="2">Uncharacterized protein</fullName>
    </submittedName>
</protein>
<name>A0AAV7V491_PLEWA</name>
<sequence>MLPGTTAAAMEARAAEIQAPQSNSTESGIPSDEGAFTAFHKAGRPPQLSEVSDHDHEYGGFNLHESTSPFPRSSQPQAKAQERSSYNSESEASQKDSPLLKKKL</sequence>
<keyword evidence="3" id="KW-1185">Reference proteome</keyword>